<dbReference type="InterPro" id="IPR010273">
    <property type="entry name" value="DUF881"/>
</dbReference>
<dbReference type="STRING" id="930129.SAMN05216352_103290"/>
<reference evidence="3 4" key="1">
    <citation type="submission" date="2016-10" db="EMBL/GenBank/DDBJ databases">
        <authorList>
            <person name="de Groot N.N."/>
        </authorList>
    </citation>
    <scope>NUCLEOTIDE SEQUENCE [LARGE SCALE GENOMIC DNA]</scope>
    <source>
        <strain evidence="4">P4B,CCM 7963,CECT 7998,DSM 25260,IBRC-M 10614,KCTC 13821</strain>
    </source>
</reference>
<keyword evidence="4" id="KW-1185">Reference proteome</keyword>
<dbReference type="Proteomes" id="UP000199017">
    <property type="component" value="Unassembled WGS sequence"/>
</dbReference>
<keyword evidence="2" id="KW-0175">Coiled coil</keyword>
<organism evidence="3 4">
    <name type="scientific">Alteribacillus bidgolensis</name>
    <dbReference type="NCBI Taxonomy" id="930129"/>
    <lineage>
        <taxon>Bacteria</taxon>
        <taxon>Bacillati</taxon>
        <taxon>Bacillota</taxon>
        <taxon>Bacilli</taxon>
        <taxon>Bacillales</taxon>
        <taxon>Bacillaceae</taxon>
        <taxon>Alteribacillus</taxon>
    </lineage>
</organism>
<dbReference type="PANTHER" id="PTHR37313:SF2">
    <property type="entry name" value="UPF0749 PROTEIN YLXX"/>
    <property type="match status" value="1"/>
</dbReference>
<evidence type="ECO:0000313" key="3">
    <source>
        <dbReference type="EMBL" id="SDH91106.1"/>
    </source>
</evidence>
<evidence type="ECO:0000256" key="2">
    <source>
        <dbReference type="SAM" id="Coils"/>
    </source>
</evidence>
<sequence>MKKSEVRMLTILFMVLGFLLTLSYQTAAEKNNIVEEGQALWEEDRLRNSVLEEQEQNKELEEEWRTLQGEVREIEEEIAGEEVSSFNLVEDLERLRMLTGEVPVKGPGIEVTLNDHTYVPDGSNPNDYIVHERHIQEVVDELVLADAEAISINGFRITRNSYIQCIGPVIKVDSSTSAAPFVIQAVGDPEQLEAALELSGGVKDKLVNENVEVRTQKQNQVMMEAVVGESE</sequence>
<dbReference type="PANTHER" id="PTHR37313">
    <property type="entry name" value="UPF0749 PROTEIN RV1825"/>
    <property type="match status" value="1"/>
</dbReference>
<protein>
    <submittedName>
        <fullName evidence="3">Uncharacterized conserved protein YlxW, UPF0749 family</fullName>
    </submittedName>
</protein>
<dbReference type="EMBL" id="FNDU01000003">
    <property type="protein sequence ID" value="SDH91106.1"/>
    <property type="molecule type" value="Genomic_DNA"/>
</dbReference>
<dbReference type="AlphaFoldDB" id="A0A1G8G9Y5"/>
<evidence type="ECO:0000256" key="1">
    <source>
        <dbReference type="ARBA" id="ARBA00009108"/>
    </source>
</evidence>
<accession>A0A1G8G9Y5</accession>
<comment type="similarity">
    <text evidence="1">Belongs to the UPF0749 family.</text>
</comment>
<gene>
    <name evidence="3" type="ORF">SAMN05216352_103290</name>
</gene>
<dbReference type="Pfam" id="PF05949">
    <property type="entry name" value="DUF881"/>
    <property type="match status" value="1"/>
</dbReference>
<proteinExistence type="inferred from homology"/>
<name>A0A1G8G9Y5_9BACI</name>
<feature type="coiled-coil region" evidence="2">
    <location>
        <begin position="43"/>
        <end position="77"/>
    </location>
</feature>
<evidence type="ECO:0000313" key="4">
    <source>
        <dbReference type="Proteomes" id="UP000199017"/>
    </source>
</evidence>
<dbReference type="Gene3D" id="3.30.70.1880">
    <property type="entry name" value="Protein of unknown function DUF881"/>
    <property type="match status" value="1"/>
</dbReference>